<dbReference type="OMA" id="ICNRCEE"/>
<proteinExistence type="predicted"/>
<evidence type="ECO:0008006" key="3">
    <source>
        <dbReference type="Google" id="ProtNLM"/>
    </source>
</evidence>
<dbReference type="GeneTree" id="ENSGT00940000164735"/>
<keyword evidence="2" id="KW-1185">Reference proteome</keyword>
<dbReference type="InParanoid" id="A0A669BXY9"/>
<evidence type="ECO:0000313" key="2">
    <source>
        <dbReference type="Proteomes" id="UP000005207"/>
    </source>
</evidence>
<organism evidence="1 2">
    <name type="scientific">Oreochromis niloticus</name>
    <name type="common">Nile tilapia</name>
    <name type="synonym">Tilapia nilotica</name>
    <dbReference type="NCBI Taxonomy" id="8128"/>
    <lineage>
        <taxon>Eukaryota</taxon>
        <taxon>Metazoa</taxon>
        <taxon>Chordata</taxon>
        <taxon>Craniata</taxon>
        <taxon>Vertebrata</taxon>
        <taxon>Euteleostomi</taxon>
        <taxon>Actinopterygii</taxon>
        <taxon>Neopterygii</taxon>
        <taxon>Teleostei</taxon>
        <taxon>Neoteleostei</taxon>
        <taxon>Acanthomorphata</taxon>
        <taxon>Ovalentaria</taxon>
        <taxon>Cichlomorphae</taxon>
        <taxon>Cichliformes</taxon>
        <taxon>Cichlidae</taxon>
        <taxon>African cichlids</taxon>
        <taxon>Pseudocrenilabrinae</taxon>
        <taxon>Oreochromini</taxon>
        <taxon>Oreochromis</taxon>
    </lineage>
</organism>
<name>A0A669BXY9_ORENI</name>
<sequence length="530" mass="62113">MLLNSEERMNPPKYTCHFRNVNQFTYLGIQIVPKLEEVVNHNYGPIMTDISKSVERWSSLQISLIGRINILKMNVLPKLLYLFQNIPLPPPSDFFLKIRKLFNQFLWNNKRPRLRLLLLYLPFDAGGLQCPNMVWYYWAAQLRTIMFYYAAEKPPAWRTIESLSLRLPLPTYVYSDKYNKLKDITLNPIVKNMIYILHVTQRYLNIKSSLSVFSPIWGNNYFAPGRADGGFKIWADSGLGLVKDAFGGDGRLLSFEQLISKFNIPRKHFFKYLQFRSFIRSYHNDFTQIPPLSTLEKILTKNPTGRGMISELYNLMMTSSPDSSAAKLEAWRYDLQEELTVEQWSKACKLAQTQTGNTRLKLLQFNWLMRVYITPEKLNKFNMQIPDICNRCEEDKGTLLHCLWSCPKIKEFWEEVRVMIKEILSIKLVMDPKLFLLGLYPAGCNINHFEKIFINMGILQAKRVIALTWRSLGKPSISHWFKELSLCLPLEKITYTLKDKQEIFQKIWGRYIQYIENEDLSGLLRETGTA</sequence>
<accession>A0A669BXY9</accession>
<dbReference type="PANTHER" id="PTHR31635">
    <property type="entry name" value="REVERSE TRANSCRIPTASE DOMAIN-CONTAINING PROTEIN-RELATED"/>
    <property type="match status" value="1"/>
</dbReference>
<evidence type="ECO:0000313" key="1">
    <source>
        <dbReference type="Ensembl" id="ENSONIP00000039296.1"/>
    </source>
</evidence>
<reference evidence="1" key="2">
    <citation type="submission" date="2025-08" db="UniProtKB">
        <authorList>
            <consortium name="Ensembl"/>
        </authorList>
    </citation>
    <scope>IDENTIFICATION</scope>
</reference>
<dbReference type="PANTHER" id="PTHR31635:SF196">
    <property type="entry name" value="REVERSE TRANSCRIPTASE DOMAIN-CONTAINING PROTEIN-RELATED"/>
    <property type="match status" value="1"/>
</dbReference>
<reference evidence="1" key="3">
    <citation type="submission" date="2025-09" db="UniProtKB">
        <authorList>
            <consortium name="Ensembl"/>
        </authorList>
    </citation>
    <scope>IDENTIFICATION</scope>
</reference>
<dbReference type="Ensembl" id="ENSONIT00000064076.1">
    <property type="protein sequence ID" value="ENSONIP00000039296.1"/>
    <property type="gene ID" value="ENSONIG00000031627.1"/>
</dbReference>
<reference evidence="2" key="1">
    <citation type="submission" date="2012-01" db="EMBL/GenBank/DDBJ databases">
        <title>The Genome Sequence of Oreochromis niloticus (Nile Tilapia).</title>
        <authorList>
            <consortium name="Broad Institute Genome Assembly Team"/>
            <consortium name="Broad Institute Sequencing Platform"/>
            <person name="Di Palma F."/>
            <person name="Johnson J."/>
            <person name="Lander E.S."/>
            <person name="Lindblad-Toh K."/>
        </authorList>
    </citation>
    <scope>NUCLEOTIDE SEQUENCE [LARGE SCALE GENOMIC DNA]</scope>
</reference>
<dbReference type="AlphaFoldDB" id="A0A669BXY9"/>
<protein>
    <recommendedName>
        <fullName evidence="3">Reverse transcriptase zinc-binding domain-containing protein</fullName>
    </recommendedName>
</protein>
<dbReference type="Proteomes" id="UP000005207">
    <property type="component" value="Linkage group LG4"/>
</dbReference>